<organism evidence="5 6">
    <name type="scientific">Marmota monax</name>
    <name type="common">Woodchuck</name>
    <dbReference type="NCBI Taxonomy" id="9995"/>
    <lineage>
        <taxon>Eukaryota</taxon>
        <taxon>Metazoa</taxon>
        <taxon>Chordata</taxon>
        <taxon>Craniata</taxon>
        <taxon>Vertebrata</taxon>
        <taxon>Euteleostomi</taxon>
        <taxon>Mammalia</taxon>
        <taxon>Eutheria</taxon>
        <taxon>Euarchontoglires</taxon>
        <taxon>Glires</taxon>
        <taxon>Rodentia</taxon>
        <taxon>Sciuromorpha</taxon>
        <taxon>Sciuridae</taxon>
        <taxon>Xerinae</taxon>
        <taxon>Marmotini</taxon>
        <taxon>Marmota</taxon>
    </lineage>
</organism>
<name>A0A5E4B484_MARMO</name>
<keyword evidence="2" id="KW-0547">Nucleotide-binding</keyword>
<dbReference type="InterPro" id="IPR027417">
    <property type="entry name" value="P-loop_NTPase"/>
</dbReference>
<evidence type="ECO:0000256" key="1">
    <source>
        <dbReference type="ARBA" id="ARBA00010114"/>
    </source>
</evidence>
<evidence type="ECO:0000259" key="4">
    <source>
        <dbReference type="Pfam" id="PF09848"/>
    </source>
</evidence>
<dbReference type="AlphaFoldDB" id="A0A5E4B484"/>
<dbReference type="Proteomes" id="UP000335636">
    <property type="component" value="Unassembled WGS sequence"/>
</dbReference>
<evidence type="ECO:0000313" key="6">
    <source>
        <dbReference type="Proteomes" id="UP000335636"/>
    </source>
</evidence>
<sequence>METLLRSLVRVLFGFKSFVSEELGSETWNLLTDQQYELLSKNLHKTRQLFVHGLPGSGKTTVALKVMQKIRNVFHCETHEILYVCENQPQKKFVSNKKICKAVTRKYFMKHDFAEIQHIVVDEAQNFCTKDGDWYKKAKTITQRRKDCPGILWIFLDYSQTNQLSCSGLPALSDQFPREELTGTVLHEDEIAQ</sequence>
<gene>
    <name evidence="5" type="ORF">MONAX_5E001226</name>
</gene>
<evidence type="ECO:0000313" key="5">
    <source>
        <dbReference type="EMBL" id="VTJ63482.1"/>
    </source>
</evidence>
<evidence type="ECO:0000256" key="2">
    <source>
        <dbReference type="ARBA" id="ARBA00022741"/>
    </source>
</evidence>
<feature type="domain" description="Schlafen group 3-like DNA/RNA helicase" evidence="4">
    <location>
        <begin position="49"/>
        <end position="161"/>
    </location>
</feature>
<comment type="caution">
    <text evidence="5">The sequence shown here is derived from an EMBL/GenBank/DDBJ whole genome shotgun (WGS) entry which is preliminary data.</text>
</comment>
<dbReference type="GO" id="GO:0005524">
    <property type="term" value="F:ATP binding"/>
    <property type="evidence" value="ECO:0007669"/>
    <property type="project" value="UniProtKB-KW"/>
</dbReference>
<comment type="similarity">
    <text evidence="1">Belongs to the Schlafen family. Subgroup III subfamily.</text>
</comment>
<reference evidence="5" key="1">
    <citation type="submission" date="2019-04" db="EMBL/GenBank/DDBJ databases">
        <authorList>
            <person name="Alioto T."/>
            <person name="Alioto T."/>
        </authorList>
    </citation>
    <scope>NUCLEOTIDE SEQUENCE [LARGE SCALE GENOMIC DNA]</scope>
</reference>
<accession>A0A5E4B484</accession>
<protein>
    <recommendedName>
        <fullName evidence="4">Schlafen group 3-like DNA/RNA helicase domain-containing protein</fullName>
    </recommendedName>
</protein>
<proteinExistence type="inferred from homology"/>
<evidence type="ECO:0000256" key="3">
    <source>
        <dbReference type="ARBA" id="ARBA00022840"/>
    </source>
</evidence>
<keyword evidence="3" id="KW-0067">ATP-binding</keyword>
<dbReference type="InterPro" id="IPR018647">
    <property type="entry name" value="SLFN_3-like_DNA/RNA_helicase"/>
</dbReference>
<dbReference type="Pfam" id="PF09848">
    <property type="entry name" value="SLFN-g3_helicase"/>
    <property type="match status" value="1"/>
</dbReference>
<dbReference type="EMBL" id="CABDUW010000230">
    <property type="protein sequence ID" value="VTJ63482.1"/>
    <property type="molecule type" value="Genomic_DNA"/>
</dbReference>
<dbReference type="Gene3D" id="3.40.50.300">
    <property type="entry name" value="P-loop containing nucleotide triphosphate hydrolases"/>
    <property type="match status" value="1"/>
</dbReference>
<dbReference type="FunFam" id="3.40.50.300:FF:001322">
    <property type="entry name" value="Schlafen family member 11"/>
    <property type="match status" value="1"/>
</dbReference>
<keyword evidence="6" id="KW-1185">Reference proteome</keyword>
<dbReference type="SUPFAM" id="SSF52540">
    <property type="entry name" value="P-loop containing nucleoside triphosphate hydrolases"/>
    <property type="match status" value="1"/>
</dbReference>